<evidence type="ECO:0000313" key="3">
    <source>
        <dbReference type="Proteomes" id="UP000263232"/>
    </source>
</evidence>
<dbReference type="PANTHER" id="PTHR32432">
    <property type="entry name" value="CELL DIVISION PROTEIN FTSA-RELATED"/>
    <property type="match status" value="1"/>
</dbReference>
<reference evidence="2 3" key="1">
    <citation type="submission" date="2017-09" db="EMBL/GenBank/DDBJ databases">
        <title>Complete genome sequence of Oxytococcus suis strain ZY16052.</title>
        <authorList>
            <person name="Li F."/>
        </authorList>
    </citation>
    <scope>NUCLEOTIDE SEQUENCE [LARGE SCALE GENOMIC DNA]</scope>
    <source>
        <strain evidence="2 3">ZY16052</strain>
    </source>
</reference>
<dbReference type="SMART" id="SM00842">
    <property type="entry name" value="FtsA"/>
    <property type="match status" value="1"/>
</dbReference>
<sequence>MVKQESIEIFKKAHAIVNQKDYTKPEMSDKIYAGIDVGTSSLVLVILNDKKTPLYVGLQEANVVRDGLLVNYSEAISIYRKLLAEAEAILNRPIQVMSGSVPPGTVGNNKSVISNIIQDLGIEVDQIIDEPVAASLALDIQNGHIIDVGGGTTGIATIVDGRLVHVLDEATGGHHLSLVISGNQGIRLEEAEQFKRKHAEESELLAIVRPVIEKIGHIAEQAIIASQAPNDLSIYLVGGASRIRGFESVLEKYLNRKVIKAIHPELVTPIGIALSNRN</sequence>
<evidence type="ECO:0000313" key="2">
    <source>
        <dbReference type="EMBL" id="AXY26087.1"/>
    </source>
</evidence>
<proteinExistence type="predicted"/>
<keyword evidence="3" id="KW-1185">Reference proteome</keyword>
<dbReference type="InterPro" id="IPR013366">
    <property type="entry name" value="EutJ"/>
</dbReference>
<dbReference type="NCBIfam" id="TIGR02529">
    <property type="entry name" value="EutJ"/>
    <property type="match status" value="1"/>
</dbReference>
<dbReference type="Gene3D" id="3.30.420.40">
    <property type="match status" value="2"/>
</dbReference>
<dbReference type="OrthoDB" id="306538at2"/>
<dbReference type="KEGG" id="abae:CL176_08785"/>
<dbReference type="GO" id="GO:0051301">
    <property type="term" value="P:cell division"/>
    <property type="evidence" value="ECO:0007669"/>
    <property type="project" value="InterPro"/>
</dbReference>
<dbReference type="Pfam" id="PF14450">
    <property type="entry name" value="FtsA"/>
    <property type="match status" value="1"/>
</dbReference>
<gene>
    <name evidence="2" type="ORF">CL176_08785</name>
</gene>
<dbReference type="Proteomes" id="UP000263232">
    <property type="component" value="Chromosome"/>
</dbReference>
<feature type="domain" description="SHS2" evidence="1">
    <location>
        <begin position="32"/>
        <end position="138"/>
    </location>
</feature>
<accession>A0A347WLY0</accession>
<organism evidence="2 3">
    <name type="scientific">Suicoccus acidiformans</name>
    <dbReference type="NCBI Taxonomy" id="2036206"/>
    <lineage>
        <taxon>Bacteria</taxon>
        <taxon>Bacillati</taxon>
        <taxon>Bacillota</taxon>
        <taxon>Bacilli</taxon>
        <taxon>Lactobacillales</taxon>
        <taxon>Aerococcaceae</taxon>
        <taxon>Suicoccus</taxon>
    </lineage>
</organism>
<dbReference type="NCBIfam" id="NF011660">
    <property type="entry name" value="PRK15080.1"/>
    <property type="match status" value="1"/>
</dbReference>
<evidence type="ECO:0000259" key="1">
    <source>
        <dbReference type="SMART" id="SM00842"/>
    </source>
</evidence>
<dbReference type="InterPro" id="IPR050696">
    <property type="entry name" value="FtsA/MreB"/>
</dbReference>
<protein>
    <submittedName>
        <fullName evidence="2">Ethanolamine utilization protein EutJ</fullName>
    </submittedName>
</protein>
<dbReference type="InterPro" id="IPR003494">
    <property type="entry name" value="SHS2_FtsA"/>
</dbReference>
<dbReference type="PANTHER" id="PTHR32432:SF3">
    <property type="entry name" value="ETHANOLAMINE UTILIZATION PROTEIN EUTJ"/>
    <property type="match status" value="1"/>
</dbReference>
<dbReference type="SUPFAM" id="SSF53067">
    <property type="entry name" value="Actin-like ATPase domain"/>
    <property type="match status" value="1"/>
</dbReference>
<dbReference type="EMBL" id="CP023434">
    <property type="protein sequence ID" value="AXY26087.1"/>
    <property type="molecule type" value="Genomic_DNA"/>
</dbReference>
<name>A0A347WLY0_9LACT</name>
<dbReference type="AlphaFoldDB" id="A0A347WLY0"/>
<dbReference type="InterPro" id="IPR043129">
    <property type="entry name" value="ATPase_NBD"/>
</dbReference>